<evidence type="ECO:0000256" key="2">
    <source>
        <dbReference type="ARBA" id="ARBA00007208"/>
    </source>
</evidence>
<dbReference type="Pfam" id="PF01203">
    <property type="entry name" value="T2SSN"/>
    <property type="match status" value="1"/>
</dbReference>
<dbReference type="Proteomes" id="UP000575068">
    <property type="component" value="Unassembled WGS sequence"/>
</dbReference>
<gene>
    <name evidence="11" type="ORF">HNQ99_001342</name>
</gene>
<keyword evidence="8" id="KW-0653">Protein transport</keyword>
<comment type="similarity">
    <text evidence="2">Belongs to the GSP N family.</text>
</comment>
<dbReference type="AlphaFoldDB" id="A0A840HU01"/>
<comment type="subcellular location">
    <subcellularLocation>
        <location evidence="1">Cell inner membrane</location>
    </subcellularLocation>
</comment>
<keyword evidence="5" id="KW-1003">Cell membrane</keyword>
<evidence type="ECO:0000313" key="11">
    <source>
        <dbReference type="EMBL" id="MBB4641038.1"/>
    </source>
</evidence>
<evidence type="ECO:0000256" key="1">
    <source>
        <dbReference type="ARBA" id="ARBA00004533"/>
    </source>
</evidence>
<evidence type="ECO:0000256" key="9">
    <source>
        <dbReference type="ARBA" id="ARBA00023136"/>
    </source>
</evidence>
<keyword evidence="7" id="KW-0812">Transmembrane</keyword>
<evidence type="ECO:0000256" key="3">
    <source>
        <dbReference type="ARBA" id="ARBA00021563"/>
    </source>
</evidence>
<protein>
    <recommendedName>
        <fullName evidence="3">Type II secretion system protein N</fullName>
    </recommendedName>
    <alternativeName>
        <fullName evidence="10">General secretion pathway protein N</fullName>
    </alternativeName>
</protein>
<keyword evidence="9" id="KW-0472">Membrane</keyword>
<evidence type="ECO:0000313" key="12">
    <source>
        <dbReference type="Proteomes" id="UP000575068"/>
    </source>
</evidence>
<name>A0A840HU01_9SPHN</name>
<dbReference type="RefSeq" id="WP_184474855.1">
    <property type="nucleotide sequence ID" value="NZ_JACHOV010000004.1"/>
</dbReference>
<accession>A0A840HU01</accession>
<evidence type="ECO:0000256" key="4">
    <source>
        <dbReference type="ARBA" id="ARBA00022448"/>
    </source>
</evidence>
<comment type="caution">
    <text evidence="11">The sequence shown here is derived from an EMBL/GenBank/DDBJ whole genome shotgun (WGS) entry which is preliminary data.</text>
</comment>
<evidence type="ECO:0000256" key="7">
    <source>
        <dbReference type="ARBA" id="ARBA00022692"/>
    </source>
</evidence>
<keyword evidence="6" id="KW-0997">Cell inner membrane</keyword>
<dbReference type="GO" id="GO:0005886">
    <property type="term" value="C:plasma membrane"/>
    <property type="evidence" value="ECO:0007669"/>
    <property type="project" value="UniProtKB-SubCell"/>
</dbReference>
<evidence type="ECO:0000256" key="6">
    <source>
        <dbReference type="ARBA" id="ARBA00022519"/>
    </source>
</evidence>
<organism evidence="11 12">
    <name type="scientific">Rhizorhapis suberifaciens</name>
    <name type="common">corky root of lettuce</name>
    <dbReference type="NCBI Taxonomy" id="13656"/>
    <lineage>
        <taxon>Bacteria</taxon>
        <taxon>Pseudomonadati</taxon>
        <taxon>Pseudomonadota</taxon>
        <taxon>Alphaproteobacteria</taxon>
        <taxon>Sphingomonadales</taxon>
        <taxon>Sphingomonadaceae</taxon>
        <taxon>Rhizorhapis</taxon>
    </lineage>
</organism>
<dbReference type="InterPro" id="IPR022792">
    <property type="entry name" value="T2SS_protein-GspN"/>
</dbReference>
<evidence type="ECO:0000256" key="10">
    <source>
        <dbReference type="ARBA" id="ARBA00030772"/>
    </source>
</evidence>
<keyword evidence="12" id="KW-1185">Reference proteome</keyword>
<dbReference type="GO" id="GO:0015627">
    <property type="term" value="C:type II protein secretion system complex"/>
    <property type="evidence" value="ECO:0007669"/>
    <property type="project" value="InterPro"/>
</dbReference>
<evidence type="ECO:0000256" key="8">
    <source>
        <dbReference type="ARBA" id="ARBA00022927"/>
    </source>
</evidence>
<reference evidence="11 12" key="1">
    <citation type="submission" date="2020-08" db="EMBL/GenBank/DDBJ databases">
        <title>Genomic Encyclopedia of Type Strains, Phase IV (KMG-IV): sequencing the most valuable type-strain genomes for metagenomic binning, comparative biology and taxonomic classification.</title>
        <authorList>
            <person name="Goeker M."/>
        </authorList>
    </citation>
    <scope>NUCLEOTIDE SEQUENCE [LARGE SCALE GENOMIC DNA]</scope>
    <source>
        <strain evidence="11 12">DSM 7465</strain>
    </source>
</reference>
<dbReference type="EMBL" id="JACHOV010000004">
    <property type="protein sequence ID" value="MBB4641038.1"/>
    <property type="molecule type" value="Genomic_DNA"/>
</dbReference>
<evidence type="ECO:0000256" key="5">
    <source>
        <dbReference type="ARBA" id="ARBA00022475"/>
    </source>
</evidence>
<sequence>MMALLLRARGRLFLLLSFLFSLIALFPLRTAFDMLALHENALSARAIHGAVWWGRIEQLNLAGLPLGDVEARLSPLPLFIGRARMDFVRHGSPDDMKGAVSVSNSSFGIDDVTASIGTGETFAPLPFTRIDLQDVSVRFAKGACIRAQGRVNIGLTLSTTQAFSSSLSGDAVCNGAALLLALHSQSGMEKLNMLVEGNRNYTAELVVRPSDATQAAALVDDGFVPAPGGYLLKLSGQL</sequence>
<keyword evidence="4" id="KW-0813">Transport</keyword>
<dbReference type="GO" id="GO:0015628">
    <property type="term" value="P:protein secretion by the type II secretion system"/>
    <property type="evidence" value="ECO:0007669"/>
    <property type="project" value="InterPro"/>
</dbReference>
<proteinExistence type="inferred from homology"/>